<reference evidence="1" key="1">
    <citation type="submission" date="2022-10" db="EMBL/GenBank/DDBJ databases">
        <title>Comparative genomic analysis of Cohnella hashimotonis sp. nov., isolated from the International Space Station.</title>
        <authorList>
            <person name="Simpson A."/>
            <person name="Venkateswaran K."/>
        </authorList>
    </citation>
    <scope>NUCLEOTIDE SEQUENCE</scope>
    <source>
        <strain evidence="1">DSM 28161</strain>
    </source>
</reference>
<keyword evidence="2" id="KW-1185">Reference proteome</keyword>
<dbReference type="AlphaFoldDB" id="A0A9X4KX78"/>
<evidence type="ECO:0000313" key="1">
    <source>
        <dbReference type="EMBL" id="MDG0812959.1"/>
    </source>
</evidence>
<organism evidence="1 2">
    <name type="scientific">Cohnella rhizosphaerae</name>
    <dbReference type="NCBI Taxonomy" id="1457232"/>
    <lineage>
        <taxon>Bacteria</taxon>
        <taxon>Bacillati</taxon>
        <taxon>Bacillota</taxon>
        <taxon>Bacilli</taxon>
        <taxon>Bacillales</taxon>
        <taxon>Paenibacillaceae</taxon>
        <taxon>Cohnella</taxon>
    </lineage>
</organism>
<evidence type="ECO:0000313" key="2">
    <source>
        <dbReference type="Proteomes" id="UP001153404"/>
    </source>
</evidence>
<gene>
    <name evidence="1" type="ORF">OMP40_29285</name>
</gene>
<proteinExistence type="predicted"/>
<accession>A0A9X4KX78</accession>
<dbReference type="EMBL" id="JAPDIA010000008">
    <property type="protein sequence ID" value="MDG0812959.1"/>
    <property type="molecule type" value="Genomic_DNA"/>
</dbReference>
<sequence length="59" mass="6266">MRCAGGGRLFRRQLVRAHHLQYGPVADGPLHREHLYRLALLRLVGLPGAGGGGLAVVGV</sequence>
<name>A0A9X4KX78_9BACL</name>
<protein>
    <submittedName>
        <fullName evidence="1">Uncharacterized protein</fullName>
    </submittedName>
</protein>
<dbReference type="Proteomes" id="UP001153404">
    <property type="component" value="Unassembled WGS sequence"/>
</dbReference>
<comment type="caution">
    <text evidence="1">The sequence shown here is derived from an EMBL/GenBank/DDBJ whole genome shotgun (WGS) entry which is preliminary data.</text>
</comment>
<dbReference type="RefSeq" id="WP_277536628.1">
    <property type="nucleotide sequence ID" value="NZ_JAPDIA010000008.1"/>
</dbReference>